<sequence>MTKPAYTIGKDEMLLITVRWNDGDTVLLETPVKFYTAEEIQSLIDETVSERCDVVGVDRYEMVRRVGESIADEFDVRTWAERVTDDRRELAADDNLSVQVAYNAMRNSFNPIVHGAVIGRLEAAE</sequence>
<reference evidence="1 2" key="1">
    <citation type="submission" date="2020-02" db="EMBL/GenBank/DDBJ databases">
        <title>Plant-Promoting Endophytic Bacterium Rhizobium oryzihabitans sp. nov., Isolated from the Root of Rice.</title>
        <authorList>
            <person name="zhao J."/>
            <person name="Zhang G."/>
        </authorList>
    </citation>
    <scope>NUCLEOTIDE SEQUENCE [LARGE SCALE GENOMIC DNA]</scope>
    <source>
        <strain evidence="1 2">M15</strain>
    </source>
</reference>
<evidence type="ECO:0000313" key="2">
    <source>
        <dbReference type="Proteomes" id="UP000464865"/>
    </source>
</evidence>
<dbReference type="RefSeq" id="WP_164056535.1">
    <property type="nucleotide sequence ID" value="NZ_CP048632.1"/>
</dbReference>
<dbReference type="AlphaFoldDB" id="A0A7L5BKK9"/>
<evidence type="ECO:0000313" key="1">
    <source>
        <dbReference type="EMBL" id="QIB39313.1"/>
    </source>
</evidence>
<accession>A0A7L5BKK9</accession>
<protein>
    <submittedName>
        <fullName evidence="1">Uncharacterized protein</fullName>
    </submittedName>
</protein>
<gene>
    <name evidence="1" type="ORF">G3A56_15970</name>
</gene>
<keyword evidence="2" id="KW-1185">Reference proteome</keyword>
<organism evidence="1 2">
    <name type="scientific">Rhizobium oryzihabitans</name>
    <dbReference type="NCBI Taxonomy" id="2267833"/>
    <lineage>
        <taxon>Bacteria</taxon>
        <taxon>Pseudomonadati</taxon>
        <taxon>Pseudomonadota</taxon>
        <taxon>Alphaproteobacteria</taxon>
        <taxon>Hyphomicrobiales</taxon>
        <taxon>Rhizobiaceae</taxon>
        <taxon>Rhizobium/Agrobacterium group</taxon>
        <taxon>Rhizobium</taxon>
    </lineage>
</organism>
<dbReference type="Proteomes" id="UP000464865">
    <property type="component" value="Chromosome M15-11"/>
</dbReference>
<name>A0A7L5BKK9_9HYPH</name>
<proteinExistence type="predicted"/>
<dbReference type="EMBL" id="CP048632">
    <property type="protein sequence ID" value="QIB39313.1"/>
    <property type="molecule type" value="Genomic_DNA"/>
</dbReference>
<dbReference type="KEGG" id="roy:G3A56_15970"/>